<comment type="caution">
    <text evidence="1">The sequence shown here is derived from an EMBL/GenBank/DDBJ whole genome shotgun (WGS) entry which is preliminary data.</text>
</comment>
<dbReference type="AlphaFoldDB" id="A0A0F9SGQ8"/>
<dbReference type="EMBL" id="LAZR01000459">
    <property type="protein sequence ID" value="KKN68080.1"/>
    <property type="molecule type" value="Genomic_DNA"/>
</dbReference>
<name>A0A0F9SGQ8_9ZZZZ</name>
<reference evidence="1" key="1">
    <citation type="journal article" date="2015" name="Nature">
        <title>Complex archaea that bridge the gap between prokaryotes and eukaryotes.</title>
        <authorList>
            <person name="Spang A."/>
            <person name="Saw J.H."/>
            <person name="Jorgensen S.L."/>
            <person name="Zaremba-Niedzwiedzka K."/>
            <person name="Martijn J."/>
            <person name="Lind A.E."/>
            <person name="van Eijk R."/>
            <person name="Schleper C."/>
            <person name="Guy L."/>
            <person name="Ettema T.J."/>
        </authorList>
    </citation>
    <scope>NUCLEOTIDE SEQUENCE</scope>
</reference>
<dbReference type="SUPFAM" id="SSF109604">
    <property type="entry name" value="HD-domain/PDEase-like"/>
    <property type="match status" value="1"/>
</dbReference>
<gene>
    <name evidence="1" type="ORF">LCGC14_0455340</name>
</gene>
<evidence type="ECO:0000313" key="1">
    <source>
        <dbReference type="EMBL" id="KKN68080.1"/>
    </source>
</evidence>
<dbReference type="Gene3D" id="1.10.3210.10">
    <property type="entry name" value="Hypothetical protein af1432"/>
    <property type="match status" value="1"/>
</dbReference>
<evidence type="ECO:0008006" key="2">
    <source>
        <dbReference type="Google" id="ProtNLM"/>
    </source>
</evidence>
<sequence length="212" mass="24121">MSEPKAESKEIRKGGPFILTYTGKMFHYDHIEPDSIDIRDIAHALSHLCRYTGHTSMFYSVAQHSLLVSEKMPGGPADKLAGLLHDAAEAYVNDLASPLKRYIEINSSYNNVYRSLHDRVLATVYAKYGVGLVPIDVVLYDRAACVFEAEGLLGLNPLELEKYSFPIHLKELWQPWEPLVFAGEQVDQDFGYVETRFLERFENLMNQLGRTH</sequence>
<organism evidence="1">
    <name type="scientific">marine sediment metagenome</name>
    <dbReference type="NCBI Taxonomy" id="412755"/>
    <lineage>
        <taxon>unclassified sequences</taxon>
        <taxon>metagenomes</taxon>
        <taxon>ecological metagenomes</taxon>
    </lineage>
</organism>
<protein>
    <recommendedName>
        <fullName evidence="2">HD domain-containing protein</fullName>
    </recommendedName>
</protein>
<proteinExistence type="predicted"/>
<accession>A0A0F9SGQ8</accession>